<name>A0ABQ5HB06_9ASTR</name>
<dbReference type="Pfam" id="PF14244">
    <property type="entry name" value="Retrotran_gag_3"/>
    <property type="match status" value="1"/>
</dbReference>
<evidence type="ECO:0000259" key="1">
    <source>
        <dbReference type="Pfam" id="PF14244"/>
    </source>
</evidence>
<reference evidence="2" key="1">
    <citation type="journal article" date="2022" name="Int. J. Mol. Sci.">
        <title>Draft Genome of Tanacetum Coccineum: Genomic Comparison of Closely Related Tanacetum-Family Plants.</title>
        <authorList>
            <person name="Yamashiro T."/>
            <person name="Shiraishi A."/>
            <person name="Nakayama K."/>
            <person name="Satake H."/>
        </authorList>
    </citation>
    <scope>NUCLEOTIDE SEQUENCE</scope>
</reference>
<feature type="domain" description="Retrotransposon Copia-like N-terminal" evidence="1">
    <location>
        <begin position="17"/>
        <end position="61"/>
    </location>
</feature>
<proteinExistence type="predicted"/>
<accession>A0ABQ5HB06</accession>
<dbReference type="PANTHER" id="PTHR37610:SF78">
    <property type="entry name" value="GAG-POLYPEPTIDE OF LTR COPIA-TYPE-RELATED"/>
    <property type="match status" value="1"/>
</dbReference>
<organism evidence="2 3">
    <name type="scientific">Tanacetum coccineum</name>
    <dbReference type="NCBI Taxonomy" id="301880"/>
    <lineage>
        <taxon>Eukaryota</taxon>
        <taxon>Viridiplantae</taxon>
        <taxon>Streptophyta</taxon>
        <taxon>Embryophyta</taxon>
        <taxon>Tracheophyta</taxon>
        <taxon>Spermatophyta</taxon>
        <taxon>Magnoliopsida</taxon>
        <taxon>eudicotyledons</taxon>
        <taxon>Gunneridae</taxon>
        <taxon>Pentapetalae</taxon>
        <taxon>asterids</taxon>
        <taxon>campanulids</taxon>
        <taxon>Asterales</taxon>
        <taxon>Asteraceae</taxon>
        <taxon>Asteroideae</taxon>
        <taxon>Anthemideae</taxon>
        <taxon>Anthemidinae</taxon>
        <taxon>Tanacetum</taxon>
    </lineage>
</organism>
<keyword evidence="3" id="KW-1185">Reference proteome</keyword>
<evidence type="ECO:0000313" key="3">
    <source>
        <dbReference type="Proteomes" id="UP001151760"/>
    </source>
</evidence>
<reference evidence="2" key="2">
    <citation type="submission" date="2022-01" db="EMBL/GenBank/DDBJ databases">
        <authorList>
            <person name="Yamashiro T."/>
            <person name="Shiraishi A."/>
            <person name="Satake H."/>
            <person name="Nakayama K."/>
        </authorList>
    </citation>
    <scope>NUCLEOTIDE SEQUENCE</scope>
</reference>
<gene>
    <name evidence="2" type="ORF">Tco_1066212</name>
</gene>
<dbReference type="Proteomes" id="UP001151760">
    <property type="component" value="Unassembled WGS sequence"/>
</dbReference>
<evidence type="ECO:0000313" key="2">
    <source>
        <dbReference type="EMBL" id="GJT84495.1"/>
    </source>
</evidence>
<dbReference type="EMBL" id="BQNB010019364">
    <property type="protein sequence ID" value="GJT84495.1"/>
    <property type="molecule type" value="Genomic_DNA"/>
</dbReference>
<dbReference type="PANTHER" id="PTHR37610">
    <property type="entry name" value="CCHC-TYPE DOMAIN-CONTAINING PROTEIN"/>
    <property type="match status" value="1"/>
</dbReference>
<comment type="caution">
    <text evidence="2">The sequence shown here is derived from an EMBL/GenBank/DDBJ whole genome shotgun (WGS) entry which is preliminary data.</text>
</comment>
<dbReference type="InterPro" id="IPR029472">
    <property type="entry name" value="Copia-like_N"/>
</dbReference>
<protein>
    <submittedName>
        <fullName evidence="2">Ribonuclease H-like domain-containing protein</fullName>
    </submittedName>
</protein>
<sequence>MAIMIGTLDQGNPFHLHANDSNDAPIVSIKLTGVENYRIWDSVMKLALQIKHKIRFINGTCLRTDYADSAPLLEQWDRYNVVLLYCILSSLSQDVYLGHAFFDNVANVCNELKETYDRVDGSIVFNMEFDILTKLPDCTCEARTELIDHCKSLKLTQFLKGLDDIYQPIRSSLLTREILM</sequence>